<name>A0A8J3WUA1_9ACTN</name>
<dbReference type="Proteomes" id="UP000634476">
    <property type="component" value="Unassembled WGS sequence"/>
</dbReference>
<gene>
    <name evidence="1" type="ORF">Pta02_47170</name>
</gene>
<sequence length="221" mass="23582">MGRGRTAAIAGAAALAGSLFLLGGGKDLQAAGAPARSPLPGDPLTGEEVTRAEKVASATLRTRMTSGRVEFLYVERDDDKAAAGRRRADAYIYDYGANRLIVRTVDLGSGRVVAERAGRGVQAPPSGSEETRAAELLLADPRHGRAVRAAYAGVTGRLLRSPAELGLRALIFNPRPEDRAARDCASHRCVRLLVRLPDGTWLNTTRTVVDLSAKKILTLEW</sequence>
<keyword evidence="2" id="KW-1185">Reference proteome</keyword>
<dbReference type="AlphaFoldDB" id="A0A8J3WUA1"/>
<organism evidence="1 2">
    <name type="scientific">Planobispora takensis</name>
    <dbReference type="NCBI Taxonomy" id="1367882"/>
    <lineage>
        <taxon>Bacteria</taxon>
        <taxon>Bacillati</taxon>
        <taxon>Actinomycetota</taxon>
        <taxon>Actinomycetes</taxon>
        <taxon>Streptosporangiales</taxon>
        <taxon>Streptosporangiaceae</taxon>
        <taxon>Planobispora</taxon>
    </lineage>
</organism>
<proteinExistence type="predicted"/>
<evidence type="ECO:0008006" key="3">
    <source>
        <dbReference type="Google" id="ProtNLM"/>
    </source>
</evidence>
<protein>
    <recommendedName>
        <fullName evidence="3">Tat pathway signal sequence domain protein</fullName>
    </recommendedName>
</protein>
<dbReference type="RefSeq" id="WP_203877034.1">
    <property type="nucleotide sequence ID" value="NZ_BOOK01000034.1"/>
</dbReference>
<evidence type="ECO:0000313" key="1">
    <source>
        <dbReference type="EMBL" id="GII02709.1"/>
    </source>
</evidence>
<evidence type="ECO:0000313" key="2">
    <source>
        <dbReference type="Proteomes" id="UP000634476"/>
    </source>
</evidence>
<reference evidence="1" key="1">
    <citation type="submission" date="2021-01" db="EMBL/GenBank/DDBJ databases">
        <title>Whole genome shotgun sequence of Planobispora takensis NBRC 109077.</title>
        <authorList>
            <person name="Komaki H."/>
            <person name="Tamura T."/>
        </authorList>
    </citation>
    <scope>NUCLEOTIDE SEQUENCE</scope>
    <source>
        <strain evidence="1">NBRC 109077</strain>
    </source>
</reference>
<accession>A0A8J3WUA1</accession>
<comment type="caution">
    <text evidence="1">The sequence shown here is derived from an EMBL/GenBank/DDBJ whole genome shotgun (WGS) entry which is preliminary data.</text>
</comment>
<dbReference type="EMBL" id="BOOK01000034">
    <property type="protein sequence ID" value="GII02709.1"/>
    <property type="molecule type" value="Genomic_DNA"/>
</dbReference>